<gene>
    <name evidence="2" type="ORF">EFBL_0183</name>
</gene>
<name>A0A292YI86_9BACL</name>
<dbReference type="OrthoDB" id="2678642at2"/>
<protein>
    <submittedName>
        <fullName evidence="2">Uncharacterized protein</fullName>
    </submittedName>
</protein>
<organism evidence="2 3">
    <name type="scientific">Effusibacillus lacus</name>
    <dbReference type="NCBI Taxonomy" id="1348429"/>
    <lineage>
        <taxon>Bacteria</taxon>
        <taxon>Bacillati</taxon>
        <taxon>Bacillota</taxon>
        <taxon>Bacilli</taxon>
        <taxon>Bacillales</taxon>
        <taxon>Alicyclobacillaceae</taxon>
        <taxon>Effusibacillus</taxon>
    </lineage>
</organism>
<keyword evidence="1" id="KW-0812">Transmembrane</keyword>
<dbReference type="RefSeq" id="WP_096180270.1">
    <property type="nucleotide sequence ID" value="NZ_BDUF01000004.1"/>
</dbReference>
<accession>A0A292YI86</accession>
<keyword evidence="3" id="KW-1185">Reference proteome</keyword>
<evidence type="ECO:0000256" key="1">
    <source>
        <dbReference type="SAM" id="Phobius"/>
    </source>
</evidence>
<reference evidence="3" key="1">
    <citation type="submission" date="2017-07" db="EMBL/GenBank/DDBJ databases">
        <title>Draft genome sequence of Effusibacillus lacus strain skLN1.</title>
        <authorList>
            <person name="Watanabe M."/>
            <person name="Kojima H."/>
            <person name="Fukui M."/>
        </authorList>
    </citation>
    <scope>NUCLEOTIDE SEQUENCE [LARGE SCALE GENOMIC DNA]</scope>
    <source>
        <strain evidence="3">skLN1</strain>
    </source>
</reference>
<keyword evidence="1" id="KW-1133">Transmembrane helix</keyword>
<keyword evidence="1" id="KW-0472">Membrane</keyword>
<dbReference type="EMBL" id="BDUF01000004">
    <property type="protein sequence ID" value="GAX88571.1"/>
    <property type="molecule type" value="Genomic_DNA"/>
</dbReference>
<dbReference type="Proteomes" id="UP000217785">
    <property type="component" value="Unassembled WGS sequence"/>
</dbReference>
<proteinExistence type="predicted"/>
<evidence type="ECO:0000313" key="2">
    <source>
        <dbReference type="EMBL" id="GAX88571.1"/>
    </source>
</evidence>
<feature type="transmembrane region" description="Helical" evidence="1">
    <location>
        <begin position="12"/>
        <end position="31"/>
    </location>
</feature>
<dbReference type="AlphaFoldDB" id="A0A292YI86"/>
<sequence>MILTGILKPGKRLLFWVFVVSAWVIIAYAGYQVAPSKAKADWNQIHRSVVRAAEWNSYQVEEFVETDGIEQLHLSGKIQQQPKQSFFEVQVKLKEDHFFSFEAYLTANRIDLHNKEQDHWVQMDINHPAAGELTGMSNPIEFWKNLLSSVKTIKKVQDVSKVGFHMTLRTFFESVHGIAFEGDSAEMEIWIDKEKGNLLEAKLKAKLPQNTHYNYKEVEYRANFTGVNQTNVPNMP</sequence>
<evidence type="ECO:0000313" key="3">
    <source>
        <dbReference type="Proteomes" id="UP000217785"/>
    </source>
</evidence>
<comment type="caution">
    <text evidence="2">The sequence shown here is derived from an EMBL/GenBank/DDBJ whole genome shotgun (WGS) entry which is preliminary data.</text>
</comment>